<dbReference type="RefSeq" id="WP_163698613.1">
    <property type="nucleotide sequence ID" value="NZ_QXHD01000004.1"/>
</dbReference>
<dbReference type="Pfam" id="PF13472">
    <property type="entry name" value="Lipase_GDSL_2"/>
    <property type="match status" value="1"/>
</dbReference>
<dbReference type="PANTHER" id="PTHR30383:SF5">
    <property type="entry name" value="SGNH HYDROLASE-TYPE ESTERASE DOMAIN-CONTAINING PROTEIN"/>
    <property type="match status" value="1"/>
</dbReference>
<dbReference type="Gene3D" id="3.40.50.1110">
    <property type="entry name" value="SGNH hydrolase"/>
    <property type="match status" value="1"/>
</dbReference>
<dbReference type="GO" id="GO:0004622">
    <property type="term" value="F:phosphatidylcholine lysophospholipase activity"/>
    <property type="evidence" value="ECO:0007669"/>
    <property type="project" value="TreeGrafter"/>
</dbReference>
<organism evidence="2 3">
    <name type="scientific">Adonisia turfae CCMR0081</name>
    <dbReference type="NCBI Taxonomy" id="2292702"/>
    <lineage>
        <taxon>Bacteria</taxon>
        <taxon>Bacillati</taxon>
        <taxon>Cyanobacteriota</taxon>
        <taxon>Adonisia</taxon>
        <taxon>Adonisia turfae</taxon>
    </lineage>
</organism>
<dbReference type="EMBL" id="QXHD01000004">
    <property type="protein sequence ID" value="NEZ56622.1"/>
    <property type="molecule type" value="Genomic_DNA"/>
</dbReference>
<proteinExistence type="predicted"/>
<dbReference type="InterPro" id="IPR036514">
    <property type="entry name" value="SGNH_hydro_sf"/>
</dbReference>
<dbReference type="AlphaFoldDB" id="A0A6M0RLD4"/>
<feature type="domain" description="SGNH hydrolase-type esterase" evidence="1">
    <location>
        <begin position="164"/>
        <end position="329"/>
    </location>
</feature>
<gene>
    <name evidence="2" type="ORF">DXZ20_13230</name>
</gene>
<dbReference type="Proteomes" id="UP000481033">
    <property type="component" value="Unassembled WGS sequence"/>
</dbReference>
<dbReference type="InterPro" id="IPR013830">
    <property type="entry name" value="SGNH_hydro"/>
</dbReference>
<accession>A0A6M0RLD4</accession>
<comment type="caution">
    <text evidence="2">The sequence shown here is derived from an EMBL/GenBank/DDBJ whole genome shotgun (WGS) entry which is preliminary data.</text>
</comment>
<evidence type="ECO:0000313" key="2">
    <source>
        <dbReference type="EMBL" id="NEZ56622.1"/>
    </source>
</evidence>
<dbReference type="InterPro" id="IPR051532">
    <property type="entry name" value="Ester_Hydrolysis_Enzymes"/>
</dbReference>
<dbReference type="SUPFAM" id="SSF52266">
    <property type="entry name" value="SGNH hydrolase"/>
    <property type="match status" value="1"/>
</dbReference>
<keyword evidence="3" id="KW-1185">Reference proteome</keyword>
<reference evidence="2 3" key="1">
    <citation type="journal article" date="2020" name="Microb. Ecol.">
        <title>Ecogenomics of the Marine Benthic Filamentous Cyanobacterium Adonisia.</title>
        <authorList>
            <person name="Walter J.M."/>
            <person name="Coutinho F.H."/>
            <person name="Leomil L."/>
            <person name="Hargreaves P.I."/>
            <person name="Campeao M.E."/>
            <person name="Vieira V.V."/>
            <person name="Silva B.S."/>
            <person name="Fistarol G.O."/>
            <person name="Salomon P.S."/>
            <person name="Sawabe T."/>
            <person name="Mino S."/>
            <person name="Hosokawa M."/>
            <person name="Miyashita H."/>
            <person name="Maruyama F."/>
            <person name="van Verk M.C."/>
            <person name="Dutilh B.E."/>
            <person name="Thompson C.C."/>
            <person name="Thompson F.L."/>
        </authorList>
    </citation>
    <scope>NUCLEOTIDE SEQUENCE [LARGE SCALE GENOMIC DNA]</scope>
    <source>
        <strain evidence="2 3">CCMR0081</strain>
    </source>
</reference>
<sequence length="337" mass="37358">MSDLLMLMAQLTAAEPLSGPNSDADIAPMAQAAVDAASQIEQSLPQPAVMSDMALTPKFSREVAARRQKLLHLQQTARHRPAPTAYATTPRALEVARRQATVTAGPRPNSGPQLFEQRWAALKSGSLYTRVAPESFQGQWAKATYQPTYEEWQGLLKQEADAIASGQGSNRLTVVVGDSLSMWLPPELLPRDRFWLNQGISGDTTSGILKRLSAFANTSPDTIHLMAGVNDLKNGASDHEILTNLNQIMARLRQQHPYARVVVHSILPTRWENIPSSRVRSLNTRIAELTDYHQLDYLDLHPSFSNDTGNLRQELTTDGLHLNRLGYQVWQLALLEV</sequence>
<protein>
    <submittedName>
        <fullName evidence="2">Lysophospholipase</fullName>
    </submittedName>
</protein>
<evidence type="ECO:0000259" key="1">
    <source>
        <dbReference type="Pfam" id="PF13472"/>
    </source>
</evidence>
<dbReference type="PANTHER" id="PTHR30383">
    <property type="entry name" value="THIOESTERASE 1/PROTEASE 1/LYSOPHOSPHOLIPASE L1"/>
    <property type="match status" value="1"/>
</dbReference>
<evidence type="ECO:0000313" key="3">
    <source>
        <dbReference type="Proteomes" id="UP000481033"/>
    </source>
</evidence>
<name>A0A6M0RLD4_9CYAN</name>